<dbReference type="RefSeq" id="WP_117517493.1">
    <property type="nucleotide sequence ID" value="NZ_JACRWG010000001.1"/>
</dbReference>
<name>A0ABR7K7Y7_9FIRM</name>
<dbReference type="EMBL" id="JACRWG010000001">
    <property type="protein sequence ID" value="MBC6008826.1"/>
    <property type="molecule type" value="Genomic_DNA"/>
</dbReference>
<gene>
    <name evidence="1" type="ORF">H8909_00920</name>
</gene>
<dbReference type="Proteomes" id="UP000603474">
    <property type="component" value="Unassembled WGS sequence"/>
</dbReference>
<accession>A0ABR7K7Y7</accession>
<reference evidence="1 2" key="1">
    <citation type="submission" date="2020-08" db="EMBL/GenBank/DDBJ databases">
        <authorList>
            <person name="Liu C."/>
            <person name="Sun Q."/>
        </authorList>
    </citation>
    <scope>NUCLEOTIDE SEQUENCE [LARGE SCALE GENOMIC DNA]</scope>
    <source>
        <strain evidence="1 2">NSJ-22</strain>
    </source>
</reference>
<protein>
    <submittedName>
        <fullName evidence="1">Uncharacterized protein</fullName>
    </submittedName>
</protein>
<keyword evidence="2" id="KW-1185">Reference proteome</keyword>
<evidence type="ECO:0000313" key="1">
    <source>
        <dbReference type="EMBL" id="MBC6008826.1"/>
    </source>
</evidence>
<comment type="caution">
    <text evidence="1">The sequence shown here is derived from an EMBL/GenBank/DDBJ whole genome shotgun (WGS) entry which is preliminary data.</text>
</comment>
<proteinExistence type="predicted"/>
<organism evidence="1 2">
    <name type="scientific">Catenibacterium faecis</name>
    <dbReference type="NCBI Taxonomy" id="2764323"/>
    <lineage>
        <taxon>Bacteria</taxon>
        <taxon>Bacillati</taxon>
        <taxon>Bacillota</taxon>
        <taxon>Erysipelotrichia</taxon>
        <taxon>Erysipelotrichales</taxon>
        <taxon>Coprobacillaceae</taxon>
        <taxon>Catenibacterium</taxon>
    </lineage>
</organism>
<evidence type="ECO:0000313" key="2">
    <source>
        <dbReference type="Proteomes" id="UP000603474"/>
    </source>
</evidence>
<sequence length="165" mass="19539">MDDFLNIKKKYNTLRENERKKIIDSLASKIDKDGNHLFTKKDGTKYCKKNLYCGGSGKHNYTSNRKLEKKYDLSNHKYIETKYKGQYVFISLQSFDIDPCTKNIHILYDRIGIMFEEDNITKTKENVEVSNAFIKMKTTDWELPLSNKDLNDMIDYIINHFENNN</sequence>